<dbReference type="RefSeq" id="WP_089735653.1">
    <property type="nucleotide sequence ID" value="NZ_FNIA01000023.1"/>
</dbReference>
<protein>
    <recommendedName>
        <fullName evidence="3">Glyoxylase, beta-lactamase superfamily II</fullName>
    </recommendedName>
</protein>
<dbReference type="STRING" id="996166.SAMN05192554_12353"/>
<name>A0A1G9ZZ55_9EURY</name>
<sequence>MAMYSRETATDLRVVDQWDGGVGWVAYPDEGGQRASHAVRDDAGDVWVFDPLDAPGVDDLLAELGAVAGVVVCSDYHARDADALADRHEVAVHVPDCLDRVAERTTAPVASVDAAVAGFEFTHVRPLHAWNETVAYRERDGTLYVPDYCSSHAKFTVGDERLGFPTFTRLSPPKSVFDGMTPERILFGHGEGVFEDAGTRLADSLSGARRRFPRALVTNLPGELRAMLGAFR</sequence>
<organism evidence="1 2">
    <name type="scientific">Haloarchaeobius iranensis</name>
    <dbReference type="NCBI Taxonomy" id="996166"/>
    <lineage>
        <taxon>Archaea</taxon>
        <taxon>Methanobacteriati</taxon>
        <taxon>Methanobacteriota</taxon>
        <taxon>Stenosarchaea group</taxon>
        <taxon>Halobacteria</taxon>
        <taxon>Halobacteriales</taxon>
        <taxon>Halorubellaceae</taxon>
        <taxon>Haloarchaeobius</taxon>
    </lineage>
</organism>
<reference evidence="1 2" key="1">
    <citation type="submission" date="2016-10" db="EMBL/GenBank/DDBJ databases">
        <authorList>
            <person name="de Groot N.N."/>
        </authorList>
    </citation>
    <scope>NUCLEOTIDE SEQUENCE [LARGE SCALE GENOMIC DNA]</scope>
    <source>
        <strain evidence="2">EB21,IBRC-M 10013,KCTC 4048</strain>
    </source>
</reference>
<dbReference type="EMBL" id="FNIA01000023">
    <property type="protein sequence ID" value="SDN26538.1"/>
    <property type="molecule type" value="Genomic_DNA"/>
</dbReference>
<dbReference type="OrthoDB" id="169463at2157"/>
<evidence type="ECO:0000313" key="2">
    <source>
        <dbReference type="Proteomes" id="UP000199370"/>
    </source>
</evidence>
<dbReference type="InterPro" id="IPR036866">
    <property type="entry name" value="RibonucZ/Hydroxyglut_hydro"/>
</dbReference>
<dbReference type="Gene3D" id="3.60.15.10">
    <property type="entry name" value="Ribonuclease Z/Hydroxyacylglutathione hydrolase-like"/>
    <property type="match status" value="1"/>
</dbReference>
<evidence type="ECO:0008006" key="3">
    <source>
        <dbReference type="Google" id="ProtNLM"/>
    </source>
</evidence>
<dbReference type="SUPFAM" id="SSF56281">
    <property type="entry name" value="Metallo-hydrolase/oxidoreductase"/>
    <property type="match status" value="1"/>
</dbReference>
<gene>
    <name evidence="1" type="ORF">SAMN05192554_12353</name>
</gene>
<evidence type="ECO:0000313" key="1">
    <source>
        <dbReference type="EMBL" id="SDN26538.1"/>
    </source>
</evidence>
<keyword evidence="2" id="KW-1185">Reference proteome</keyword>
<proteinExistence type="predicted"/>
<dbReference type="Proteomes" id="UP000199370">
    <property type="component" value="Unassembled WGS sequence"/>
</dbReference>
<dbReference type="AlphaFoldDB" id="A0A1G9ZZ55"/>
<accession>A0A1G9ZZ55</accession>